<keyword evidence="2" id="KW-1185">Reference proteome</keyword>
<organism evidence="1 2">
    <name type="scientific">Colocasia esculenta</name>
    <name type="common">Wild taro</name>
    <name type="synonym">Arum esculentum</name>
    <dbReference type="NCBI Taxonomy" id="4460"/>
    <lineage>
        <taxon>Eukaryota</taxon>
        <taxon>Viridiplantae</taxon>
        <taxon>Streptophyta</taxon>
        <taxon>Embryophyta</taxon>
        <taxon>Tracheophyta</taxon>
        <taxon>Spermatophyta</taxon>
        <taxon>Magnoliopsida</taxon>
        <taxon>Liliopsida</taxon>
        <taxon>Araceae</taxon>
        <taxon>Aroideae</taxon>
        <taxon>Colocasieae</taxon>
        <taxon>Colocasia</taxon>
    </lineage>
</organism>
<protein>
    <submittedName>
        <fullName evidence="1">Uncharacterized protein</fullName>
    </submittedName>
</protein>
<dbReference type="Proteomes" id="UP000652761">
    <property type="component" value="Unassembled WGS sequence"/>
</dbReference>
<name>A0A843VCM6_COLES</name>
<evidence type="ECO:0000313" key="2">
    <source>
        <dbReference type="Proteomes" id="UP000652761"/>
    </source>
</evidence>
<sequence>MTSKFSPGPSNCRLVVAADADCADAGGCVVLSSLNNRLTAATRSSRSCSSASVVGGCTTLSSLNKELTADTKSSRLRPVRGRQTRIKYVTSLTDLDEAFYHSWYQSKKFVMADRRDWGGGGDDLEESTQRMIERIWESLTDIWRRMDQQAPVPLVAVPPGDGETVPIVPVLPPPRAEVWSLTGLASIEGDANLMNLTAGFLDLYYDGSLNDIRVDANLCDLQNIGLPEDSFLTPFFLSLALFSCPLLPHCFQ</sequence>
<proteinExistence type="predicted"/>
<reference evidence="1" key="1">
    <citation type="submission" date="2017-07" db="EMBL/GenBank/DDBJ databases">
        <title>Taro Niue Genome Assembly and Annotation.</title>
        <authorList>
            <person name="Atibalentja N."/>
            <person name="Keating K."/>
            <person name="Fields C.J."/>
        </authorList>
    </citation>
    <scope>NUCLEOTIDE SEQUENCE</scope>
    <source>
        <strain evidence="1">Niue_2</strain>
        <tissue evidence="1">Leaf</tissue>
    </source>
</reference>
<dbReference type="EMBL" id="NMUH01001652">
    <property type="protein sequence ID" value="MQL94261.1"/>
    <property type="molecule type" value="Genomic_DNA"/>
</dbReference>
<comment type="caution">
    <text evidence="1">The sequence shown here is derived from an EMBL/GenBank/DDBJ whole genome shotgun (WGS) entry which is preliminary data.</text>
</comment>
<gene>
    <name evidence="1" type="ORF">Taro_026913</name>
</gene>
<dbReference type="AlphaFoldDB" id="A0A843VCM6"/>
<accession>A0A843VCM6</accession>
<evidence type="ECO:0000313" key="1">
    <source>
        <dbReference type="EMBL" id="MQL94261.1"/>
    </source>
</evidence>